<reference evidence="7" key="2">
    <citation type="journal article" date="2014" name="ISME J.">
        <title>Microbial stratification in low pH oxic and suboxic macroscopic growths along an acid mine drainage.</title>
        <authorList>
            <person name="Mendez-Garcia C."/>
            <person name="Mesa V."/>
            <person name="Sprenger R.R."/>
            <person name="Richter M."/>
            <person name="Diez M.S."/>
            <person name="Solano J."/>
            <person name="Bargiela R."/>
            <person name="Golyshina O.V."/>
            <person name="Manteca A."/>
            <person name="Ramos J.L."/>
            <person name="Gallego J.R."/>
            <person name="Llorente I."/>
            <person name="Martins Dos Santos V.A."/>
            <person name="Jensen O.N."/>
            <person name="Pelaez A.I."/>
            <person name="Sanchez J."/>
            <person name="Ferrer M."/>
        </authorList>
    </citation>
    <scope>NUCLEOTIDE SEQUENCE</scope>
</reference>
<keyword evidence="4" id="KW-0342">GTP-binding</keyword>
<dbReference type="AlphaFoldDB" id="T0YX89"/>
<evidence type="ECO:0000259" key="5">
    <source>
        <dbReference type="Pfam" id="PF00679"/>
    </source>
</evidence>
<dbReference type="PANTHER" id="PTHR43512:SF4">
    <property type="entry name" value="TRANSLATION FACTOR GUF1 HOMOLOG, CHLOROPLASTIC"/>
    <property type="match status" value="1"/>
</dbReference>
<evidence type="ECO:0000256" key="4">
    <source>
        <dbReference type="ARBA" id="ARBA00023134"/>
    </source>
</evidence>
<name>T0YX89_9ZZZZ</name>
<evidence type="ECO:0000313" key="7">
    <source>
        <dbReference type="EMBL" id="EQD40226.1"/>
    </source>
</evidence>
<evidence type="ECO:0000256" key="2">
    <source>
        <dbReference type="ARBA" id="ARBA00022801"/>
    </source>
</evidence>
<dbReference type="GO" id="GO:0016787">
    <property type="term" value="F:hydrolase activity"/>
    <property type="evidence" value="ECO:0007669"/>
    <property type="project" value="UniProtKB-KW"/>
</dbReference>
<dbReference type="GO" id="GO:0006412">
    <property type="term" value="P:translation"/>
    <property type="evidence" value="ECO:0007669"/>
    <property type="project" value="UniProtKB-KW"/>
</dbReference>
<gene>
    <name evidence="7" type="ORF">B1A_16525</name>
</gene>
<organism evidence="7">
    <name type="scientific">mine drainage metagenome</name>
    <dbReference type="NCBI Taxonomy" id="410659"/>
    <lineage>
        <taxon>unclassified sequences</taxon>
        <taxon>metagenomes</taxon>
        <taxon>ecological metagenomes</taxon>
    </lineage>
</organism>
<dbReference type="InterPro" id="IPR006297">
    <property type="entry name" value="EF-4"/>
</dbReference>
<dbReference type="GO" id="GO:0045727">
    <property type="term" value="P:positive regulation of translation"/>
    <property type="evidence" value="ECO:0007669"/>
    <property type="project" value="TreeGrafter"/>
</dbReference>
<dbReference type="Gene3D" id="3.30.70.2570">
    <property type="entry name" value="Elongation factor 4, C-terminal domain"/>
    <property type="match status" value="1"/>
</dbReference>
<accession>T0YX89</accession>
<keyword evidence="1" id="KW-0547">Nucleotide-binding</keyword>
<keyword evidence="2" id="KW-0378">Hydrolase</keyword>
<sequence>MSLQYELPLAEVVLDFFDRLKSVSRGYASFDYEFSHFRAAPLVRLDILINGERVDALSIIVHRESAYARGRDLVDKMHELIPRQMFEVAVQAAIGSAVIARATVKALRKNVLAKCYGGDVSRKRKLLEKQKEGKKRMKQVGRVEIPQAAFLAVLKVGRK</sequence>
<keyword evidence="3" id="KW-0648">Protein biosynthesis</keyword>
<dbReference type="GO" id="GO:0005525">
    <property type="term" value="F:GTP binding"/>
    <property type="evidence" value="ECO:0007669"/>
    <property type="project" value="UniProtKB-KW"/>
</dbReference>
<dbReference type="InterPro" id="IPR013842">
    <property type="entry name" value="LepA_CTD"/>
</dbReference>
<proteinExistence type="predicted"/>
<dbReference type="Pfam" id="PF06421">
    <property type="entry name" value="LepA_C"/>
    <property type="match status" value="1"/>
</dbReference>
<comment type="caution">
    <text evidence="7">The sequence shown here is derived from an EMBL/GenBank/DDBJ whole genome shotgun (WGS) entry which is preliminary data.</text>
</comment>
<feature type="domain" description="GTP-binding protein LepA C-terminal" evidence="6">
    <location>
        <begin position="49"/>
        <end position="155"/>
    </location>
</feature>
<protein>
    <submittedName>
        <fullName evidence="7">GTP-binding protein LepA</fullName>
    </submittedName>
</protein>
<evidence type="ECO:0000256" key="1">
    <source>
        <dbReference type="ARBA" id="ARBA00022741"/>
    </source>
</evidence>
<dbReference type="InterPro" id="IPR000640">
    <property type="entry name" value="EFG_V-like"/>
</dbReference>
<dbReference type="Gene3D" id="3.30.70.240">
    <property type="match status" value="1"/>
</dbReference>
<dbReference type="GO" id="GO:0043022">
    <property type="term" value="F:ribosome binding"/>
    <property type="evidence" value="ECO:0007669"/>
    <property type="project" value="TreeGrafter"/>
</dbReference>
<reference evidence="7" key="1">
    <citation type="submission" date="2013-08" db="EMBL/GenBank/DDBJ databases">
        <authorList>
            <person name="Mendez C."/>
            <person name="Richter M."/>
            <person name="Ferrer M."/>
            <person name="Sanchez J."/>
        </authorList>
    </citation>
    <scope>NUCLEOTIDE SEQUENCE</scope>
</reference>
<dbReference type="InterPro" id="IPR035647">
    <property type="entry name" value="EFG_III/V"/>
</dbReference>
<dbReference type="FunFam" id="3.30.70.2570:FF:000001">
    <property type="entry name" value="Translation factor GUF1, mitochondrial"/>
    <property type="match status" value="1"/>
</dbReference>
<evidence type="ECO:0000256" key="3">
    <source>
        <dbReference type="ARBA" id="ARBA00022917"/>
    </source>
</evidence>
<dbReference type="SUPFAM" id="SSF54980">
    <property type="entry name" value="EF-G C-terminal domain-like"/>
    <property type="match status" value="1"/>
</dbReference>
<feature type="domain" description="Elongation factor EFG" evidence="5">
    <location>
        <begin position="2"/>
        <end position="46"/>
    </location>
</feature>
<evidence type="ECO:0000259" key="6">
    <source>
        <dbReference type="Pfam" id="PF06421"/>
    </source>
</evidence>
<dbReference type="PANTHER" id="PTHR43512">
    <property type="entry name" value="TRANSLATION FACTOR GUF1-RELATED"/>
    <property type="match status" value="1"/>
</dbReference>
<dbReference type="InterPro" id="IPR038363">
    <property type="entry name" value="LepA_C_sf"/>
</dbReference>
<dbReference type="EMBL" id="AUZX01012149">
    <property type="protein sequence ID" value="EQD40226.1"/>
    <property type="molecule type" value="Genomic_DNA"/>
</dbReference>
<dbReference type="Pfam" id="PF00679">
    <property type="entry name" value="EFG_C"/>
    <property type="match status" value="1"/>
</dbReference>